<keyword evidence="4" id="KW-1185">Reference proteome</keyword>
<dbReference type="Proteomes" id="UP000198287">
    <property type="component" value="Unassembled WGS sequence"/>
</dbReference>
<sequence length="273" mass="31217">MTQYIALLVTLSLTVVATVAQDAAYQQGLILFTKILLCLTANINFLTQFFSHEGLSLHNQQIQEHLRKEAEQQRSAGQSGASHAPQNHYQQQQPQYFQQQQQAAPQQQYQGGEDDGQYRPELYNNPNNFARSNPEQVYQEGIKAHQAQIQAHLQKEGRFQPQANQIGDPIYQQGLQLHQRQIQDHLQKEQQLGGPAPQAYHQPQQRAYQPQAAPAPQYQNQGFGGQNNGAQEFQQGIQLHMQQLLEHQRQQQQHQAQVGQASQYHQSQQPRSY</sequence>
<feature type="compositionally biased region" description="Low complexity" evidence="1">
    <location>
        <begin position="84"/>
        <end position="111"/>
    </location>
</feature>
<feature type="compositionally biased region" description="Low complexity" evidence="1">
    <location>
        <begin position="195"/>
        <end position="221"/>
    </location>
</feature>
<protein>
    <submittedName>
        <fullName evidence="3">Uncharacterized protein</fullName>
    </submittedName>
</protein>
<accession>A0A226E2L0</accession>
<feature type="region of interest" description="Disordered" evidence="1">
    <location>
        <begin position="185"/>
        <end position="273"/>
    </location>
</feature>
<evidence type="ECO:0000313" key="3">
    <source>
        <dbReference type="EMBL" id="OXA51972.1"/>
    </source>
</evidence>
<feature type="compositionally biased region" description="Polar residues" evidence="1">
    <location>
        <begin position="264"/>
        <end position="273"/>
    </location>
</feature>
<dbReference type="EMBL" id="LNIX01000007">
    <property type="protein sequence ID" value="OXA51972.1"/>
    <property type="molecule type" value="Genomic_DNA"/>
</dbReference>
<name>A0A226E2L0_FOLCA</name>
<proteinExistence type="predicted"/>
<feature type="compositionally biased region" description="Low complexity" evidence="1">
    <location>
        <begin position="228"/>
        <end position="263"/>
    </location>
</feature>
<feature type="signal peptide" evidence="2">
    <location>
        <begin position="1"/>
        <end position="20"/>
    </location>
</feature>
<comment type="caution">
    <text evidence="3">The sequence shown here is derived from an EMBL/GenBank/DDBJ whole genome shotgun (WGS) entry which is preliminary data.</text>
</comment>
<feature type="region of interest" description="Disordered" evidence="1">
    <location>
        <begin position="62"/>
        <end position="132"/>
    </location>
</feature>
<dbReference type="OMA" id="HAPQNHY"/>
<dbReference type="AlphaFoldDB" id="A0A226E2L0"/>
<feature type="chain" id="PRO_5013030957" evidence="2">
    <location>
        <begin position="21"/>
        <end position="273"/>
    </location>
</feature>
<evidence type="ECO:0000256" key="2">
    <source>
        <dbReference type="SAM" id="SignalP"/>
    </source>
</evidence>
<keyword evidence="2" id="KW-0732">Signal</keyword>
<reference evidence="3 4" key="1">
    <citation type="submission" date="2015-12" db="EMBL/GenBank/DDBJ databases">
        <title>The genome of Folsomia candida.</title>
        <authorList>
            <person name="Faddeeva A."/>
            <person name="Derks M.F."/>
            <person name="Anvar Y."/>
            <person name="Smit S."/>
            <person name="Van Straalen N."/>
            <person name="Roelofs D."/>
        </authorList>
    </citation>
    <scope>NUCLEOTIDE SEQUENCE [LARGE SCALE GENOMIC DNA]</scope>
    <source>
        <strain evidence="3 4">VU population</strain>
        <tissue evidence="3">Whole body</tissue>
    </source>
</reference>
<evidence type="ECO:0000313" key="4">
    <source>
        <dbReference type="Proteomes" id="UP000198287"/>
    </source>
</evidence>
<organism evidence="3 4">
    <name type="scientific">Folsomia candida</name>
    <name type="common">Springtail</name>
    <dbReference type="NCBI Taxonomy" id="158441"/>
    <lineage>
        <taxon>Eukaryota</taxon>
        <taxon>Metazoa</taxon>
        <taxon>Ecdysozoa</taxon>
        <taxon>Arthropoda</taxon>
        <taxon>Hexapoda</taxon>
        <taxon>Collembola</taxon>
        <taxon>Entomobryomorpha</taxon>
        <taxon>Isotomoidea</taxon>
        <taxon>Isotomidae</taxon>
        <taxon>Proisotominae</taxon>
        <taxon>Folsomia</taxon>
    </lineage>
</organism>
<evidence type="ECO:0000256" key="1">
    <source>
        <dbReference type="SAM" id="MobiDB-lite"/>
    </source>
</evidence>
<gene>
    <name evidence="3" type="ORF">Fcan01_12941</name>
</gene>